<dbReference type="RefSeq" id="WP_100080338.1">
    <property type="nucleotide sequence ID" value="NZ_NQVN01000004.1"/>
</dbReference>
<keyword evidence="2" id="KW-1185">Reference proteome</keyword>
<accession>A0A2G9WY45</accession>
<name>A0A2G9WY45_9HYPH</name>
<reference evidence="1 2" key="1">
    <citation type="submission" date="2017-08" db="EMBL/GenBank/DDBJ databases">
        <title>Pleomorphomonas carboxidotrophicus sp. nov., a new mesophilic hydrogenogenic carboxidotroph.</title>
        <authorList>
            <person name="Esquivel-Elizondo S."/>
            <person name="Krajmalnik-Brown R."/>
            <person name="Maldonado J."/>
        </authorList>
    </citation>
    <scope>NUCLEOTIDE SEQUENCE [LARGE SCALE GENOMIC DNA]</scope>
    <source>
        <strain evidence="1 2">SVCO-16</strain>
    </source>
</reference>
<dbReference type="OrthoDB" id="7360905at2"/>
<comment type="caution">
    <text evidence="1">The sequence shown here is derived from an EMBL/GenBank/DDBJ whole genome shotgun (WGS) entry which is preliminary data.</text>
</comment>
<organism evidence="1 2">
    <name type="scientific">Pleomorphomonas carboxyditropha</name>
    <dbReference type="NCBI Taxonomy" id="2023338"/>
    <lineage>
        <taxon>Bacteria</taxon>
        <taxon>Pseudomonadati</taxon>
        <taxon>Pseudomonadota</taxon>
        <taxon>Alphaproteobacteria</taxon>
        <taxon>Hyphomicrobiales</taxon>
        <taxon>Pleomorphomonadaceae</taxon>
        <taxon>Pleomorphomonas</taxon>
    </lineage>
</organism>
<dbReference type="Proteomes" id="UP000231070">
    <property type="component" value="Unassembled WGS sequence"/>
</dbReference>
<sequence length="100" mass="10874">MTSSAQSRAIKTYRSRLADKGLVRFEIVAREDDRDLIRRLARTLAEETSEARTLRDSVAQALGGGDGPTGGILAALRRSPLVSADIDLARPRLAGREVEL</sequence>
<dbReference type="EMBL" id="NQVN01000004">
    <property type="protein sequence ID" value="PIO99638.1"/>
    <property type="molecule type" value="Genomic_DNA"/>
</dbReference>
<evidence type="ECO:0000313" key="2">
    <source>
        <dbReference type="Proteomes" id="UP000231070"/>
    </source>
</evidence>
<evidence type="ECO:0000313" key="1">
    <source>
        <dbReference type="EMBL" id="PIO99638.1"/>
    </source>
</evidence>
<gene>
    <name evidence="1" type="ORF">CJ014_10050</name>
</gene>
<protein>
    <submittedName>
        <fullName evidence="1">Uncharacterized protein</fullName>
    </submittedName>
</protein>
<dbReference type="AlphaFoldDB" id="A0A2G9WY45"/>
<proteinExistence type="predicted"/>